<reference evidence="3" key="1">
    <citation type="submission" date="2017-01" db="EMBL/GenBank/DDBJ databases">
        <authorList>
            <person name="Varghese N."/>
            <person name="Submissions S."/>
        </authorList>
    </citation>
    <scope>NUCLEOTIDE SEQUENCE [LARGE SCALE GENOMIC DNA]</scope>
    <source>
        <strain evidence="3">CGMCC 1.7737</strain>
    </source>
</reference>
<dbReference type="GO" id="GO:0016747">
    <property type="term" value="F:acyltransferase activity, transferring groups other than amino-acyl groups"/>
    <property type="evidence" value="ECO:0007669"/>
    <property type="project" value="InterPro"/>
</dbReference>
<keyword evidence="2" id="KW-0808">Transferase</keyword>
<dbReference type="Proteomes" id="UP000186914">
    <property type="component" value="Unassembled WGS sequence"/>
</dbReference>
<organism evidence="2 3">
    <name type="scientific">Haladaptatus litoreus</name>
    <dbReference type="NCBI Taxonomy" id="553468"/>
    <lineage>
        <taxon>Archaea</taxon>
        <taxon>Methanobacteriati</taxon>
        <taxon>Methanobacteriota</taxon>
        <taxon>Stenosarchaea group</taxon>
        <taxon>Halobacteria</taxon>
        <taxon>Halobacteriales</taxon>
        <taxon>Haladaptataceae</taxon>
        <taxon>Haladaptatus</taxon>
    </lineage>
</organism>
<dbReference type="PANTHER" id="PTHR47403:SF6">
    <property type="entry name" value="N-ACETYLTRANSFERASE DOMAIN-CONTAINING PROTEIN"/>
    <property type="match status" value="1"/>
</dbReference>
<dbReference type="RefSeq" id="WP_076430434.1">
    <property type="nucleotide sequence ID" value="NZ_FTNO01000002.1"/>
</dbReference>
<evidence type="ECO:0000313" key="3">
    <source>
        <dbReference type="Proteomes" id="UP000186914"/>
    </source>
</evidence>
<evidence type="ECO:0000259" key="1">
    <source>
        <dbReference type="PROSITE" id="PS51186"/>
    </source>
</evidence>
<dbReference type="SUPFAM" id="SSF55729">
    <property type="entry name" value="Acyl-CoA N-acyltransferases (Nat)"/>
    <property type="match status" value="1"/>
</dbReference>
<dbReference type="AlphaFoldDB" id="A0A1N7B7D5"/>
<proteinExistence type="predicted"/>
<dbReference type="PROSITE" id="PS51186">
    <property type="entry name" value="GNAT"/>
    <property type="match status" value="1"/>
</dbReference>
<dbReference type="CDD" id="cd04301">
    <property type="entry name" value="NAT_SF"/>
    <property type="match status" value="1"/>
</dbReference>
<gene>
    <name evidence="2" type="ORF">SAMN05421858_2384</name>
</gene>
<dbReference type="Pfam" id="PF00583">
    <property type="entry name" value="Acetyltransf_1"/>
    <property type="match status" value="1"/>
</dbReference>
<keyword evidence="3" id="KW-1185">Reference proteome</keyword>
<accession>A0A1N7B7D5</accession>
<dbReference type="InterPro" id="IPR000182">
    <property type="entry name" value="GNAT_dom"/>
</dbReference>
<dbReference type="InterPro" id="IPR016181">
    <property type="entry name" value="Acyl_CoA_acyltransferase"/>
</dbReference>
<feature type="domain" description="N-acetyltransferase" evidence="1">
    <location>
        <begin position="6"/>
        <end position="156"/>
    </location>
</feature>
<dbReference type="OrthoDB" id="134118at2157"/>
<sequence>MGVTEIELREATHDDYENVVAFTEDTWADRGRGDYIPRIYHDWIDGENQYTLVADAGDEIAGIVQCVMLSDWEAWGQGMRVNPDFRGRGVASAMTYDLFDWAREQGATVLRNMVFSWNVAGLGSSRAAGYDPVTEFRWAHPKPDADAESEMTLTDDVNAAWKFWTGSDARTHLEGLVLDFEESWALSELTREDLQNSAESDELLVVQDDGVRGFATVCRESEWENEAGDPETWVEYSIGAWDDADSARALFAEIARDAAERGAEQTRVLIPETAQFVSDTAYARVEISDDPDFVMGMDLTKSYR</sequence>
<dbReference type="EMBL" id="FTNO01000002">
    <property type="protein sequence ID" value="SIR47251.1"/>
    <property type="molecule type" value="Genomic_DNA"/>
</dbReference>
<dbReference type="Gene3D" id="3.40.630.30">
    <property type="match status" value="1"/>
</dbReference>
<protein>
    <submittedName>
        <fullName evidence="2">Acetyltransferase (GNAT) family protein</fullName>
    </submittedName>
</protein>
<name>A0A1N7B7D5_9EURY</name>
<evidence type="ECO:0000313" key="2">
    <source>
        <dbReference type="EMBL" id="SIR47251.1"/>
    </source>
</evidence>
<dbReference type="PANTHER" id="PTHR47403">
    <property type="entry name" value="LOC100145250 PROTEIN"/>
    <property type="match status" value="1"/>
</dbReference>